<feature type="domain" description="Glycosyltransferase 2-like" evidence="2">
    <location>
        <begin position="61"/>
        <end position="155"/>
    </location>
</feature>
<evidence type="ECO:0000313" key="3">
    <source>
        <dbReference type="EMBL" id="MCX3064007.1"/>
    </source>
</evidence>
<dbReference type="EMBL" id="JAPHNL010000329">
    <property type="protein sequence ID" value="MCX3064007.1"/>
    <property type="molecule type" value="Genomic_DNA"/>
</dbReference>
<dbReference type="PANTHER" id="PTHR43630:SF2">
    <property type="entry name" value="GLYCOSYLTRANSFERASE"/>
    <property type="match status" value="1"/>
</dbReference>
<dbReference type="GO" id="GO:0016757">
    <property type="term" value="F:glycosyltransferase activity"/>
    <property type="evidence" value="ECO:0007669"/>
    <property type="project" value="UniProtKB-KW"/>
</dbReference>
<dbReference type="InterPro" id="IPR001173">
    <property type="entry name" value="Glyco_trans_2-like"/>
</dbReference>
<protein>
    <submittedName>
        <fullName evidence="3">Glycosyltransferase</fullName>
        <ecNumber evidence="3">2.4.-.-</ecNumber>
    </submittedName>
</protein>
<name>A0ABT3U3U8_9ACTN</name>
<dbReference type="Pfam" id="PF00535">
    <property type="entry name" value="Glycos_transf_2"/>
    <property type="match status" value="1"/>
</dbReference>
<evidence type="ECO:0000256" key="1">
    <source>
        <dbReference type="SAM" id="MobiDB-lite"/>
    </source>
</evidence>
<dbReference type="SUPFAM" id="SSF53448">
    <property type="entry name" value="Nucleotide-diphospho-sugar transferases"/>
    <property type="match status" value="1"/>
</dbReference>
<dbReference type="Proteomes" id="UP001163064">
    <property type="component" value="Unassembled WGS sequence"/>
</dbReference>
<proteinExistence type="predicted"/>
<evidence type="ECO:0000259" key="2">
    <source>
        <dbReference type="Pfam" id="PF00535"/>
    </source>
</evidence>
<dbReference type="PANTHER" id="PTHR43630">
    <property type="entry name" value="POLY-BETA-1,6-N-ACETYL-D-GLUCOSAMINE SYNTHASE"/>
    <property type="match status" value="1"/>
</dbReference>
<accession>A0ABT3U3U8</accession>
<feature type="compositionally biased region" description="Pro residues" evidence="1">
    <location>
        <begin position="433"/>
        <end position="450"/>
    </location>
</feature>
<dbReference type="EC" id="2.4.-.-" evidence="3"/>
<dbReference type="InterPro" id="IPR029044">
    <property type="entry name" value="Nucleotide-diphossugar_trans"/>
</dbReference>
<keyword evidence="3" id="KW-0328">Glycosyltransferase</keyword>
<keyword evidence="4" id="KW-1185">Reference proteome</keyword>
<sequence>MNITDLIQLAHSAPPSPLWEDVKLINAVSHELAAEPLPITDVDSLVDGYDRFPCPPVTAAVLTRDEAGLIGPCLSALVHDAGQVLVIDSGSTDDTLLHAAAAHPQVRALEVPWSDDFAHHRNVALREIPDGWVMFVDADETLYEEDAGHIRRALHALDYLLPDTDLSVCPVITDLDGTTYTENRRILRAATSSRFRGRVHERPYDPAGNIPPRAYVSARFSHRGYTPEEVARKQKRSRNGHLLSLCREEEPANPKWIYYEIRDTVDRRTAGPEALKEHFARLATAVEALEPSDGPDCVSELRSDFWVLLCELALGFGGTAEVTHWADRLEAVGGHIEATYFRSVMETSRLVSRLSVVADRITGMEKWETPDNRLLLARLFELQTTIALACGRYELVVPAHRKATERGAGAGLNDDIEELGELIDSLRLRTTSPAPPVPPAPRTPPARPRG</sequence>
<reference evidence="3" key="1">
    <citation type="submission" date="2022-10" db="EMBL/GenBank/DDBJ databases">
        <title>Streptomyces beihaiensis sp. nov., a chitin degrading actinobacterium, isolated from shrimp pond soil.</title>
        <authorList>
            <person name="Xie J."/>
            <person name="Shen N."/>
        </authorList>
    </citation>
    <scope>NUCLEOTIDE SEQUENCE</scope>
    <source>
        <strain evidence="3">GXMU-J5</strain>
    </source>
</reference>
<evidence type="ECO:0000313" key="4">
    <source>
        <dbReference type="Proteomes" id="UP001163064"/>
    </source>
</evidence>
<feature type="region of interest" description="Disordered" evidence="1">
    <location>
        <begin position="425"/>
        <end position="450"/>
    </location>
</feature>
<organism evidence="3 4">
    <name type="scientific">Streptomyces beihaiensis</name>
    <dbReference type="NCBI Taxonomy" id="2984495"/>
    <lineage>
        <taxon>Bacteria</taxon>
        <taxon>Bacillati</taxon>
        <taxon>Actinomycetota</taxon>
        <taxon>Actinomycetes</taxon>
        <taxon>Kitasatosporales</taxon>
        <taxon>Streptomycetaceae</taxon>
        <taxon>Streptomyces</taxon>
    </lineage>
</organism>
<keyword evidence="3" id="KW-0808">Transferase</keyword>
<dbReference type="RefSeq" id="WP_266605412.1">
    <property type="nucleotide sequence ID" value="NZ_JAPHNL010000329.1"/>
</dbReference>
<dbReference type="Gene3D" id="3.90.550.10">
    <property type="entry name" value="Spore Coat Polysaccharide Biosynthesis Protein SpsA, Chain A"/>
    <property type="match status" value="1"/>
</dbReference>
<gene>
    <name evidence="3" type="ORF">OFY01_30475</name>
</gene>
<comment type="caution">
    <text evidence="3">The sequence shown here is derived from an EMBL/GenBank/DDBJ whole genome shotgun (WGS) entry which is preliminary data.</text>
</comment>